<evidence type="ECO:0000256" key="1">
    <source>
        <dbReference type="SAM" id="MobiDB-lite"/>
    </source>
</evidence>
<name>A0A3N0Y7I0_ANAGA</name>
<evidence type="ECO:0000313" key="3">
    <source>
        <dbReference type="Proteomes" id="UP000281406"/>
    </source>
</evidence>
<evidence type="ECO:0000313" key="2">
    <source>
        <dbReference type="EMBL" id="ROL42166.1"/>
    </source>
</evidence>
<protein>
    <submittedName>
        <fullName evidence="2">Uncharacterized protein</fullName>
    </submittedName>
</protein>
<dbReference type="AlphaFoldDB" id="A0A3N0Y7I0"/>
<gene>
    <name evidence="2" type="ORF">DPX16_1351</name>
</gene>
<proteinExistence type="predicted"/>
<feature type="region of interest" description="Disordered" evidence="1">
    <location>
        <begin position="55"/>
        <end position="76"/>
    </location>
</feature>
<accession>A0A3N0Y7I0</accession>
<dbReference type="EMBL" id="RJVU01050255">
    <property type="protein sequence ID" value="ROL42166.1"/>
    <property type="molecule type" value="Genomic_DNA"/>
</dbReference>
<sequence length="76" mass="8663">MESPVTRTSEVVENEGLEASDVYNSQVLLCRCLSAPHRELCRQLHRPVNQTLTADSTLTRFQHEKEQQPTANKARL</sequence>
<comment type="caution">
    <text evidence="2">The sequence shown here is derived from an EMBL/GenBank/DDBJ whole genome shotgun (WGS) entry which is preliminary data.</text>
</comment>
<keyword evidence="3" id="KW-1185">Reference proteome</keyword>
<reference evidence="2 3" key="1">
    <citation type="submission" date="2018-10" db="EMBL/GenBank/DDBJ databases">
        <title>Genome assembly for a Yunnan-Guizhou Plateau 3E fish, Anabarilius grahami (Regan), and its evolutionary and genetic applications.</title>
        <authorList>
            <person name="Jiang W."/>
        </authorList>
    </citation>
    <scope>NUCLEOTIDE SEQUENCE [LARGE SCALE GENOMIC DNA]</scope>
    <source>
        <strain evidence="2">AG-KIZ</strain>
        <tissue evidence="2">Muscle</tissue>
    </source>
</reference>
<dbReference type="Proteomes" id="UP000281406">
    <property type="component" value="Unassembled WGS sequence"/>
</dbReference>
<organism evidence="2 3">
    <name type="scientific">Anabarilius grahami</name>
    <name type="common">Kanglang fish</name>
    <name type="synonym">Barilius grahami</name>
    <dbReference type="NCBI Taxonomy" id="495550"/>
    <lineage>
        <taxon>Eukaryota</taxon>
        <taxon>Metazoa</taxon>
        <taxon>Chordata</taxon>
        <taxon>Craniata</taxon>
        <taxon>Vertebrata</taxon>
        <taxon>Euteleostomi</taxon>
        <taxon>Actinopterygii</taxon>
        <taxon>Neopterygii</taxon>
        <taxon>Teleostei</taxon>
        <taxon>Ostariophysi</taxon>
        <taxon>Cypriniformes</taxon>
        <taxon>Xenocyprididae</taxon>
        <taxon>Xenocypridinae</taxon>
        <taxon>Xenocypridinae incertae sedis</taxon>
        <taxon>Anabarilius</taxon>
    </lineage>
</organism>